<dbReference type="Proteomes" id="UP001549145">
    <property type="component" value="Unassembled WGS sequence"/>
</dbReference>
<sequence>MSAARAGLTRRRASTFAGAALFSLATLGQALAQQMNPAPPIRESGSPGSNSAAANAAATDFNWIWASLVVAILVFAVWYMVRRRQSRR</sequence>
<feature type="signal peptide" evidence="2">
    <location>
        <begin position="1"/>
        <end position="32"/>
    </location>
</feature>
<feature type="chain" id="PRO_5046750146" evidence="2">
    <location>
        <begin position="33"/>
        <end position="88"/>
    </location>
</feature>
<keyword evidence="4" id="KW-1185">Reference proteome</keyword>
<comment type="caution">
    <text evidence="3">The sequence shown here is derived from an EMBL/GenBank/DDBJ whole genome shotgun (WGS) entry which is preliminary data.</text>
</comment>
<keyword evidence="1" id="KW-1133">Transmembrane helix</keyword>
<name>A0ABV2L1B3_9HYPH</name>
<accession>A0ABV2L1B3</accession>
<evidence type="ECO:0000313" key="4">
    <source>
        <dbReference type="Proteomes" id="UP001549145"/>
    </source>
</evidence>
<reference evidence="3 4" key="1">
    <citation type="submission" date="2024-06" db="EMBL/GenBank/DDBJ databases">
        <title>Genomic Encyclopedia of Type Strains, Phase IV (KMG-IV): sequencing the most valuable type-strain genomes for metagenomic binning, comparative biology and taxonomic classification.</title>
        <authorList>
            <person name="Goeker M."/>
        </authorList>
    </citation>
    <scope>NUCLEOTIDE SEQUENCE [LARGE SCALE GENOMIC DNA]</scope>
    <source>
        <strain evidence="3 4">DSM 21331</strain>
    </source>
</reference>
<evidence type="ECO:0000256" key="1">
    <source>
        <dbReference type="SAM" id="Phobius"/>
    </source>
</evidence>
<proteinExistence type="predicted"/>
<dbReference type="RefSeq" id="WP_238280363.1">
    <property type="nucleotide sequence ID" value="NZ_BPQL01000084.1"/>
</dbReference>
<keyword evidence="1" id="KW-0812">Transmembrane</keyword>
<evidence type="ECO:0000256" key="2">
    <source>
        <dbReference type="SAM" id="SignalP"/>
    </source>
</evidence>
<dbReference type="EMBL" id="JBEPMM010000002">
    <property type="protein sequence ID" value="MET3691618.1"/>
    <property type="molecule type" value="Genomic_DNA"/>
</dbReference>
<feature type="transmembrane region" description="Helical" evidence="1">
    <location>
        <begin position="63"/>
        <end position="81"/>
    </location>
</feature>
<evidence type="ECO:0000313" key="3">
    <source>
        <dbReference type="EMBL" id="MET3691618.1"/>
    </source>
</evidence>
<protein>
    <submittedName>
        <fullName evidence="3">Uncharacterized protein</fullName>
    </submittedName>
</protein>
<organism evidence="3 4">
    <name type="scientific">Methylobacterium goesingense</name>
    <dbReference type="NCBI Taxonomy" id="243690"/>
    <lineage>
        <taxon>Bacteria</taxon>
        <taxon>Pseudomonadati</taxon>
        <taxon>Pseudomonadota</taxon>
        <taxon>Alphaproteobacteria</taxon>
        <taxon>Hyphomicrobiales</taxon>
        <taxon>Methylobacteriaceae</taxon>
        <taxon>Methylobacterium</taxon>
    </lineage>
</organism>
<keyword evidence="2" id="KW-0732">Signal</keyword>
<keyword evidence="1" id="KW-0472">Membrane</keyword>
<gene>
    <name evidence="3" type="ORF">ABID43_001143</name>
</gene>